<gene>
    <name evidence="2" type="ORF">DW322_18950</name>
</gene>
<sequence length="203" mass="20757">MTARRTRRAAGVAAALGAVFVVAGCGSTIEGTAIAEHDVAVDSGPFDEPPDPFATPEEYLDVDPGHPLVPPFGDELPAVGEAVGCDVLDPVVTPYVAGWTGVPGEIVAGGQCMWQGATGNIVSVTAYRQHNDPEVLEAMRVGGNAIADPRVEEMSGVALDLVGVSLMTPTAQITVFSIGDEGFGTDVSSELDVALAVGQLLAE</sequence>
<dbReference type="RefSeq" id="WP_040774162.1">
    <property type="nucleotide sequence ID" value="NZ_QRCM01000001.1"/>
</dbReference>
<name>A0A6P2CJ44_9NOCA</name>
<dbReference type="Proteomes" id="UP000471120">
    <property type="component" value="Unassembled WGS sequence"/>
</dbReference>
<evidence type="ECO:0008006" key="4">
    <source>
        <dbReference type="Google" id="ProtNLM"/>
    </source>
</evidence>
<organism evidence="2 3">
    <name type="scientific">Rhodococcus rhodnii</name>
    <dbReference type="NCBI Taxonomy" id="38312"/>
    <lineage>
        <taxon>Bacteria</taxon>
        <taxon>Bacillati</taxon>
        <taxon>Actinomycetota</taxon>
        <taxon>Actinomycetes</taxon>
        <taxon>Mycobacteriales</taxon>
        <taxon>Nocardiaceae</taxon>
        <taxon>Rhodococcus</taxon>
    </lineage>
</organism>
<dbReference type="EMBL" id="QRCM01000001">
    <property type="protein sequence ID" value="TXG91880.1"/>
    <property type="molecule type" value="Genomic_DNA"/>
</dbReference>
<protein>
    <recommendedName>
        <fullName evidence="4">DUF3558 domain-containing protein</fullName>
    </recommendedName>
</protein>
<evidence type="ECO:0000256" key="1">
    <source>
        <dbReference type="SAM" id="SignalP"/>
    </source>
</evidence>
<feature type="chain" id="PRO_5039672673" description="DUF3558 domain-containing protein" evidence="1">
    <location>
        <begin position="24"/>
        <end position="203"/>
    </location>
</feature>
<accession>A0A6P2CJ44</accession>
<feature type="signal peptide" evidence="1">
    <location>
        <begin position="1"/>
        <end position="23"/>
    </location>
</feature>
<evidence type="ECO:0000313" key="2">
    <source>
        <dbReference type="EMBL" id="TXG91880.1"/>
    </source>
</evidence>
<proteinExistence type="predicted"/>
<evidence type="ECO:0000313" key="3">
    <source>
        <dbReference type="Proteomes" id="UP000471120"/>
    </source>
</evidence>
<comment type="caution">
    <text evidence="2">The sequence shown here is derived from an EMBL/GenBank/DDBJ whole genome shotgun (WGS) entry which is preliminary data.</text>
</comment>
<dbReference type="PROSITE" id="PS51257">
    <property type="entry name" value="PROKAR_LIPOPROTEIN"/>
    <property type="match status" value="1"/>
</dbReference>
<reference evidence="2 3" key="1">
    <citation type="submission" date="2018-07" db="EMBL/GenBank/DDBJ databases">
        <title>Genome sequence of Rhodococcus rhodnii ATCC 35071 from Rhodnius prolixus.</title>
        <authorList>
            <person name="Patel V."/>
            <person name="Vogel K.J."/>
        </authorList>
    </citation>
    <scope>NUCLEOTIDE SEQUENCE [LARGE SCALE GENOMIC DNA]</scope>
    <source>
        <strain evidence="2 3">ATCC 35071</strain>
    </source>
</reference>
<keyword evidence="1" id="KW-0732">Signal</keyword>
<dbReference type="AlphaFoldDB" id="A0A6P2CJ44"/>